<dbReference type="AlphaFoldDB" id="A0A285MZ18"/>
<dbReference type="OrthoDB" id="9813903at2"/>
<dbReference type="FunFam" id="3.30.70.270:FF:000001">
    <property type="entry name" value="Diguanylate cyclase domain protein"/>
    <property type="match status" value="1"/>
</dbReference>
<dbReference type="PROSITE" id="PS50887">
    <property type="entry name" value="GGDEF"/>
    <property type="match status" value="1"/>
</dbReference>
<dbReference type="GO" id="GO:1902201">
    <property type="term" value="P:negative regulation of bacterial-type flagellum-dependent cell motility"/>
    <property type="evidence" value="ECO:0007669"/>
    <property type="project" value="TreeGrafter"/>
</dbReference>
<dbReference type="EC" id="2.7.7.65" evidence="1"/>
<dbReference type="InterPro" id="IPR043128">
    <property type="entry name" value="Rev_trsase/Diguanyl_cyclase"/>
</dbReference>
<dbReference type="InterPro" id="IPR050469">
    <property type="entry name" value="Diguanylate_Cyclase"/>
</dbReference>
<protein>
    <recommendedName>
        <fullName evidence="1">diguanylate cyclase</fullName>
        <ecNumber evidence="1">2.7.7.65</ecNumber>
    </recommendedName>
</protein>
<dbReference type="CDD" id="cd01949">
    <property type="entry name" value="GGDEF"/>
    <property type="match status" value="1"/>
</dbReference>
<dbReference type="RefSeq" id="WP_096999331.1">
    <property type="nucleotide sequence ID" value="NZ_OBEI01000001.1"/>
</dbReference>
<evidence type="ECO:0000259" key="3">
    <source>
        <dbReference type="PROSITE" id="PS50887"/>
    </source>
</evidence>
<accession>A0A285MZ18</accession>
<dbReference type="NCBIfam" id="TIGR00254">
    <property type="entry name" value="GGDEF"/>
    <property type="match status" value="1"/>
</dbReference>
<keyword evidence="5" id="KW-1185">Reference proteome</keyword>
<feature type="domain" description="GGDEF" evidence="3">
    <location>
        <begin position="296"/>
        <end position="430"/>
    </location>
</feature>
<proteinExistence type="predicted"/>
<dbReference type="Pfam" id="PF00990">
    <property type="entry name" value="GGDEF"/>
    <property type="match status" value="1"/>
</dbReference>
<name>A0A285MZ18_9AQUI</name>
<dbReference type="PANTHER" id="PTHR45138">
    <property type="entry name" value="REGULATORY COMPONENTS OF SENSORY TRANSDUCTION SYSTEM"/>
    <property type="match status" value="1"/>
</dbReference>
<evidence type="ECO:0000313" key="5">
    <source>
        <dbReference type="Proteomes" id="UP000219036"/>
    </source>
</evidence>
<organism evidence="4 5">
    <name type="scientific">Persephonella hydrogeniphila</name>
    <dbReference type="NCBI Taxonomy" id="198703"/>
    <lineage>
        <taxon>Bacteria</taxon>
        <taxon>Pseudomonadati</taxon>
        <taxon>Aquificota</taxon>
        <taxon>Aquificia</taxon>
        <taxon>Aquificales</taxon>
        <taxon>Hydrogenothermaceae</taxon>
        <taxon>Persephonella</taxon>
    </lineage>
</organism>
<dbReference type="GO" id="GO:0043709">
    <property type="term" value="P:cell adhesion involved in single-species biofilm formation"/>
    <property type="evidence" value="ECO:0007669"/>
    <property type="project" value="TreeGrafter"/>
</dbReference>
<dbReference type="Proteomes" id="UP000219036">
    <property type="component" value="Unassembled WGS sequence"/>
</dbReference>
<gene>
    <name evidence="4" type="ORF">SAMN06265182_0126</name>
</gene>
<sequence length="431" mass="50629">MQNKDEILLSILKRVHQNFFKEIVSNPYFHKYLRDIDLNRLEIRQRKKIVYLYNLYRAGNKEKLNEELKKLGKLHEKIGIDFALFVETINRFELIFMKEIFKAKNVEIDKLFFENILFFDVVRNYTAAGYLQEYIKREKYFLRNFIEANLQQKFLDIKKMLYRHIQWKENILDYLINENNLTVDLAPVNCELGIWLENVRNDNPKIVEGLIKLHDELHNIAVSIVSLKKEEKYLLLVNEYNNFMKTGLLFLSGILAFIISEEVSKLQRDPLTGLLTRRVLEEIYLKIAELSILTGEPFGVAFIDIDNFKRINDMYGHPVGDKVLKKLSKIIQKSLRKSDYIFRYGGEEFLVIIPATTEKSFEKTLEKIRTNVQKEKIKINGDEISFTVSIGGVLIKSSILKPLSEVIKEADRLMYKAKKSGKNRVIIGELS</sequence>
<dbReference type="InterPro" id="IPR000160">
    <property type="entry name" value="GGDEF_dom"/>
</dbReference>
<comment type="catalytic activity">
    <reaction evidence="2">
        <text>2 GTP = 3',3'-c-di-GMP + 2 diphosphate</text>
        <dbReference type="Rhea" id="RHEA:24898"/>
        <dbReference type="ChEBI" id="CHEBI:33019"/>
        <dbReference type="ChEBI" id="CHEBI:37565"/>
        <dbReference type="ChEBI" id="CHEBI:58805"/>
        <dbReference type="EC" id="2.7.7.65"/>
    </reaction>
</comment>
<dbReference type="SUPFAM" id="SSF55073">
    <property type="entry name" value="Nucleotide cyclase"/>
    <property type="match status" value="1"/>
</dbReference>
<evidence type="ECO:0000256" key="1">
    <source>
        <dbReference type="ARBA" id="ARBA00012528"/>
    </source>
</evidence>
<dbReference type="Gene3D" id="1.20.120.30">
    <property type="entry name" value="Aspartate receptor, ligand-binding domain"/>
    <property type="match status" value="1"/>
</dbReference>
<dbReference type="GO" id="GO:0005886">
    <property type="term" value="C:plasma membrane"/>
    <property type="evidence" value="ECO:0007669"/>
    <property type="project" value="TreeGrafter"/>
</dbReference>
<reference evidence="5" key="1">
    <citation type="submission" date="2017-09" db="EMBL/GenBank/DDBJ databases">
        <authorList>
            <person name="Varghese N."/>
            <person name="Submissions S."/>
        </authorList>
    </citation>
    <scope>NUCLEOTIDE SEQUENCE [LARGE SCALE GENOMIC DNA]</scope>
    <source>
        <strain evidence="5">DSM 15103</strain>
    </source>
</reference>
<dbReference type="InterPro" id="IPR029787">
    <property type="entry name" value="Nucleotide_cyclase"/>
</dbReference>
<dbReference type="GO" id="GO:0052621">
    <property type="term" value="F:diguanylate cyclase activity"/>
    <property type="evidence" value="ECO:0007669"/>
    <property type="project" value="UniProtKB-EC"/>
</dbReference>
<dbReference type="SMART" id="SM00267">
    <property type="entry name" value="GGDEF"/>
    <property type="match status" value="1"/>
</dbReference>
<evidence type="ECO:0000256" key="2">
    <source>
        <dbReference type="ARBA" id="ARBA00034247"/>
    </source>
</evidence>
<evidence type="ECO:0000313" key="4">
    <source>
        <dbReference type="EMBL" id="SNZ02460.1"/>
    </source>
</evidence>
<dbReference type="EMBL" id="OBEI01000001">
    <property type="protein sequence ID" value="SNZ02460.1"/>
    <property type="molecule type" value="Genomic_DNA"/>
</dbReference>
<dbReference type="PANTHER" id="PTHR45138:SF9">
    <property type="entry name" value="DIGUANYLATE CYCLASE DGCM-RELATED"/>
    <property type="match status" value="1"/>
</dbReference>
<dbReference type="Gene3D" id="3.30.70.270">
    <property type="match status" value="1"/>
</dbReference>